<dbReference type="PANTHER" id="PTHR18901:SF38">
    <property type="entry name" value="PSEUDOURIDINE-5'-PHOSPHATASE"/>
    <property type="match status" value="1"/>
</dbReference>
<dbReference type="SUPFAM" id="SSF56784">
    <property type="entry name" value="HAD-like"/>
    <property type="match status" value="1"/>
</dbReference>
<dbReference type="NCBIfam" id="TIGR01509">
    <property type="entry name" value="HAD-SF-IA-v3"/>
    <property type="match status" value="1"/>
</dbReference>
<accession>A0ABP8YFZ3</accession>
<dbReference type="InterPro" id="IPR036412">
    <property type="entry name" value="HAD-like_sf"/>
</dbReference>
<proteinExistence type="predicted"/>
<comment type="caution">
    <text evidence="1">The sequence shown here is derived from an EMBL/GenBank/DDBJ whole genome shotgun (WGS) entry which is preliminary data.</text>
</comment>
<dbReference type="EMBL" id="BAABHM010000043">
    <property type="protein sequence ID" value="GAA4726565.1"/>
    <property type="molecule type" value="Genomic_DNA"/>
</dbReference>
<dbReference type="InterPro" id="IPR023214">
    <property type="entry name" value="HAD_sf"/>
</dbReference>
<dbReference type="Gene3D" id="3.40.50.1000">
    <property type="entry name" value="HAD superfamily/HAD-like"/>
    <property type="match status" value="1"/>
</dbReference>
<dbReference type="CDD" id="cd07505">
    <property type="entry name" value="HAD_BPGM-like"/>
    <property type="match status" value="1"/>
</dbReference>
<organism evidence="1 2">
    <name type="scientific">Promicromonospora umidemergens</name>
    <dbReference type="NCBI Taxonomy" id="629679"/>
    <lineage>
        <taxon>Bacteria</taxon>
        <taxon>Bacillati</taxon>
        <taxon>Actinomycetota</taxon>
        <taxon>Actinomycetes</taxon>
        <taxon>Micrococcales</taxon>
        <taxon>Promicromonosporaceae</taxon>
        <taxon>Promicromonospora</taxon>
    </lineage>
</organism>
<sequence>MLNDGRRRSHLYNVGTYDVPVPRDSSAALPAAVLPAAVLFDMDGTLVDTEPYWMLAEREIVATHRATWTHEDALSAVGQALVTTGGMLRDAGVPLEPAEIVGWLVARVNEQLREAVPWRPGVLELLEDLRAADVPCAIVTMSYRGQAQLVADGAPAGTFGHLVTGDEVTHGKPHPEPYLVAAGLLGVRPEDCVAIEDSSPGITSALASGARTLGVPAVVPVPQRPGLSRAASLKQIDLDVLARIVSGEVVDLLG</sequence>
<dbReference type="InterPro" id="IPR006439">
    <property type="entry name" value="HAD-SF_hydro_IA"/>
</dbReference>
<reference evidence="2" key="1">
    <citation type="journal article" date="2019" name="Int. J. Syst. Evol. Microbiol.">
        <title>The Global Catalogue of Microorganisms (GCM) 10K type strain sequencing project: providing services to taxonomists for standard genome sequencing and annotation.</title>
        <authorList>
            <consortium name="The Broad Institute Genomics Platform"/>
            <consortium name="The Broad Institute Genome Sequencing Center for Infectious Disease"/>
            <person name="Wu L."/>
            <person name="Ma J."/>
        </authorList>
    </citation>
    <scope>NUCLEOTIDE SEQUENCE [LARGE SCALE GENOMIC DNA]</scope>
    <source>
        <strain evidence="2">JCM 17975</strain>
    </source>
</reference>
<dbReference type="InterPro" id="IPR023198">
    <property type="entry name" value="PGP-like_dom2"/>
</dbReference>
<keyword evidence="1" id="KW-0378">Hydrolase</keyword>
<dbReference type="SFLD" id="SFLDG01129">
    <property type="entry name" value="C1.5:_HAD__Beta-PGM__Phosphata"/>
    <property type="match status" value="1"/>
</dbReference>
<dbReference type="PANTHER" id="PTHR18901">
    <property type="entry name" value="2-DEOXYGLUCOSE-6-PHOSPHATE PHOSPHATASE 2"/>
    <property type="match status" value="1"/>
</dbReference>
<protein>
    <submittedName>
        <fullName evidence="1">HAD family hydrolase</fullName>
    </submittedName>
</protein>
<evidence type="ECO:0000313" key="2">
    <source>
        <dbReference type="Proteomes" id="UP001500843"/>
    </source>
</evidence>
<name>A0ABP8YFZ3_9MICO</name>
<gene>
    <name evidence="1" type="ORF">GCM10023198_59650</name>
</gene>
<dbReference type="Gene3D" id="1.10.150.240">
    <property type="entry name" value="Putative phosphatase, domain 2"/>
    <property type="match status" value="1"/>
</dbReference>
<dbReference type="Proteomes" id="UP001500843">
    <property type="component" value="Unassembled WGS sequence"/>
</dbReference>
<dbReference type="GO" id="GO:0016787">
    <property type="term" value="F:hydrolase activity"/>
    <property type="evidence" value="ECO:0007669"/>
    <property type="project" value="UniProtKB-KW"/>
</dbReference>
<evidence type="ECO:0000313" key="1">
    <source>
        <dbReference type="EMBL" id="GAA4726565.1"/>
    </source>
</evidence>
<dbReference type="Pfam" id="PF00702">
    <property type="entry name" value="Hydrolase"/>
    <property type="match status" value="1"/>
</dbReference>
<keyword evidence="2" id="KW-1185">Reference proteome</keyword>
<dbReference type="SFLD" id="SFLDS00003">
    <property type="entry name" value="Haloacid_Dehalogenase"/>
    <property type="match status" value="1"/>
</dbReference>